<feature type="transmembrane region" description="Helical" evidence="1">
    <location>
        <begin position="171"/>
        <end position="191"/>
    </location>
</feature>
<keyword evidence="1" id="KW-0812">Transmembrane</keyword>
<feature type="transmembrane region" description="Helical" evidence="1">
    <location>
        <begin position="88"/>
        <end position="107"/>
    </location>
</feature>
<dbReference type="OrthoDB" id="6614496at2"/>
<dbReference type="HOGENOM" id="CLU_613554_0_0_6"/>
<evidence type="ECO:0000313" key="4">
    <source>
        <dbReference type="Proteomes" id="UP000002363"/>
    </source>
</evidence>
<feature type="transmembrane region" description="Helical" evidence="1">
    <location>
        <begin position="381"/>
        <end position="401"/>
    </location>
</feature>
<evidence type="ECO:0000256" key="1">
    <source>
        <dbReference type="SAM" id="Phobius"/>
    </source>
</evidence>
<proteinExistence type="predicted"/>
<gene>
    <name evidence="3" type="ordered locus">ECL_03542</name>
</gene>
<evidence type="ECO:0000259" key="2">
    <source>
        <dbReference type="Pfam" id="PF19982"/>
    </source>
</evidence>
<dbReference type="KEGG" id="enc:ECL_03542"/>
<feature type="transmembrane region" description="Helical" evidence="1">
    <location>
        <begin position="248"/>
        <end position="269"/>
    </location>
</feature>
<feature type="transmembrane region" description="Helical" evidence="1">
    <location>
        <begin position="323"/>
        <end position="341"/>
    </location>
</feature>
<dbReference type="EMBL" id="CP001918">
    <property type="protein sequence ID" value="ADF63076.1"/>
    <property type="molecule type" value="Genomic_DNA"/>
</dbReference>
<sequence length="446" mass="50005">MGIAFICGLWICIIVANIVFSDGSTIINYCSIFLWLSTCIYFIRKNYSYGILSAQVMLAFTTAGICCAIAESGQWLSEVKYYSSLSGATARIMSLCFVIFFFSFFTFKYLSRMRSVRFGMSNKFNKVLLNCVVIAFFAFTVTLFIVHVIYGHPNDYGVDRYYYWANIAPKWAEYVKFLLSQFTVFIGLAYGLSRKKRYVILFVVSLLAQFSVGDKFSGMLYATMTFIIPIVILLKVNIGKLIFSTRFLFISVIFVTAMMSASYLSYVAISGAGNGIDRVVDRIVLQGQMWWALDNSSNMSSKGLGEIMSNFIGIGNSDEFSTGIFYLMSIISPPSIFQWFADKGITMTMGSPVNLIYFFGFPLSVVPAAILGIIVGAGYHIFYRAILISDVILVFFGVKIMDSIFRAVTMGEIFYLFSLKVLAGLFAFVFYMLASWATIHRGVKAA</sequence>
<name>A0A0H3CPH8_ENTCC</name>
<feature type="transmembrane region" description="Helical" evidence="1">
    <location>
        <begin position="26"/>
        <end position="44"/>
    </location>
</feature>
<dbReference type="RefSeq" id="WP_013098028.1">
    <property type="nucleotide sequence ID" value="NC_014121.1"/>
</dbReference>
<feature type="transmembrane region" description="Helical" evidence="1">
    <location>
        <begin position="413"/>
        <end position="434"/>
    </location>
</feature>
<dbReference type="InterPro" id="IPR046303">
    <property type="entry name" value="DUF6418"/>
</dbReference>
<organism evidence="3 4">
    <name type="scientific">Enterobacter cloacae subsp. cloacae (strain ATCC 13047 / DSM 30054 / NBRC 13535 / NCTC 10005 / WDCM 00083 / NCDC 279-56)</name>
    <dbReference type="NCBI Taxonomy" id="716541"/>
    <lineage>
        <taxon>Bacteria</taxon>
        <taxon>Pseudomonadati</taxon>
        <taxon>Pseudomonadota</taxon>
        <taxon>Gammaproteobacteria</taxon>
        <taxon>Enterobacterales</taxon>
        <taxon>Enterobacteriaceae</taxon>
        <taxon>Enterobacter</taxon>
        <taxon>Enterobacter cloacae complex</taxon>
    </lineage>
</organism>
<dbReference type="STRING" id="716541.ECL_03542"/>
<feature type="transmembrane region" description="Helical" evidence="1">
    <location>
        <begin position="127"/>
        <end position="151"/>
    </location>
</feature>
<dbReference type="AlphaFoldDB" id="A0A0H3CPH8"/>
<feature type="domain" description="DUF6418" evidence="2">
    <location>
        <begin position="320"/>
        <end position="422"/>
    </location>
</feature>
<reference evidence="3 4" key="1">
    <citation type="journal article" date="2010" name="J. Bacteriol.">
        <title>Complete genome sequence of Enterobacter cloacae subsp. cloacae type strain ATCC 13047.</title>
        <authorList>
            <person name="Ren Y."/>
            <person name="Ren Y."/>
            <person name="Zhou Z."/>
            <person name="Guo X."/>
            <person name="Li Y."/>
            <person name="Feng L."/>
            <person name="Wang L."/>
        </authorList>
    </citation>
    <scope>NUCLEOTIDE SEQUENCE [LARGE SCALE GENOMIC DNA]</scope>
    <source>
        <strain evidence="4">ATCC 13047 / DSM 30054 / NBRC 13535 / NCTC 10005 / WDCM 00083 / NCDC 279-56</strain>
    </source>
</reference>
<keyword evidence="1" id="KW-1133">Transmembrane helix</keyword>
<dbReference type="eggNOG" id="ENOG5032WH0">
    <property type="taxonomic scope" value="Bacteria"/>
</dbReference>
<accession>A0A0H3CPH8</accession>
<protein>
    <recommendedName>
        <fullName evidence="2">DUF6418 domain-containing protein</fullName>
    </recommendedName>
</protein>
<keyword evidence="4" id="KW-1185">Reference proteome</keyword>
<evidence type="ECO:0000313" key="3">
    <source>
        <dbReference type="EMBL" id="ADF63076.1"/>
    </source>
</evidence>
<dbReference type="PATRIC" id="fig|716541.4.peg.3704"/>
<keyword evidence="1" id="KW-0472">Membrane</keyword>
<feature type="transmembrane region" description="Helical" evidence="1">
    <location>
        <begin position="353"/>
        <end position="375"/>
    </location>
</feature>
<dbReference type="Proteomes" id="UP000002363">
    <property type="component" value="Chromosome"/>
</dbReference>
<feature type="transmembrane region" description="Helical" evidence="1">
    <location>
        <begin position="56"/>
        <end position="76"/>
    </location>
</feature>
<dbReference type="Pfam" id="PF19982">
    <property type="entry name" value="DUF6418"/>
    <property type="match status" value="1"/>
</dbReference>
<feature type="transmembrane region" description="Helical" evidence="1">
    <location>
        <begin position="219"/>
        <end position="236"/>
    </location>
</feature>
<dbReference type="EnsemblBacteria" id="ADF63076">
    <property type="protein sequence ID" value="ADF63076"/>
    <property type="gene ID" value="ECL_03542"/>
</dbReference>
<feature type="transmembrane region" description="Helical" evidence="1">
    <location>
        <begin position="198"/>
        <end position="213"/>
    </location>
</feature>